<dbReference type="Proteomes" id="UP001162156">
    <property type="component" value="Unassembled WGS sequence"/>
</dbReference>
<dbReference type="GO" id="GO:0004930">
    <property type="term" value="F:G protein-coupled receptor activity"/>
    <property type="evidence" value="ECO:0007669"/>
    <property type="project" value="InterPro"/>
</dbReference>
<keyword evidence="3 6" id="KW-0812">Transmembrane</keyword>
<keyword evidence="5 6" id="KW-0472">Membrane</keyword>
<comment type="similarity">
    <text evidence="2">Belongs to the G-protein coupled receptor 1 family.</text>
</comment>
<dbReference type="Pfam" id="PF00001">
    <property type="entry name" value="7tm_1"/>
    <property type="match status" value="1"/>
</dbReference>
<dbReference type="AlphaFoldDB" id="A0AAV8YGZ8"/>
<dbReference type="InterPro" id="IPR017452">
    <property type="entry name" value="GPCR_Rhodpsn_7TM"/>
</dbReference>
<dbReference type="Gene3D" id="1.20.1070.10">
    <property type="entry name" value="Rhodopsin 7-helix transmembrane proteins"/>
    <property type="match status" value="1"/>
</dbReference>
<dbReference type="SUPFAM" id="SSF81321">
    <property type="entry name" value="Family A G protein-coupled receptor-like"/>
    <property type="match status" value="1"/>
</dbReference>
<evidence type="ECO:0000256" key="1">
    <source>
        <dbReference type="ARBA" id="ARBA00004370"/>
    </source>
</evidence>
<reference evidence="8" key="1">
    <citation type="journal article" date="2023" name="Insect Mol. Biol.">
        <title>Genome sequencing provides insights into the evolution of gene families encoding plant cell wall-degrading enzymes in longhorned beetles.</title>
        <authorList>
            <person name="Shin N.R."/>
            <person name="Okamura Y."/>
            <person name="Kirsch R."/>
            <person name="Pauchet Y."/>
        </authorList>
    </citation>
    <scope>NUCLEOTIDE SEQUENCE</scope>
    <source>
        <tissue evidence="8">Midgut</tissue>
    </source>
</reference>
<keyword evidence="9" id="KW-1185">Reference proteome</keyword>
<comment type="caution">
    <text evidence="8">The sequence shown here is derived from an EMBL/GenBank/DDBJ whole genome shotgun (WGS) entry which is preliminary data.</text>
</comment>
<keyword evidence="4 6" id="KW-1133">Transmembrane helix</keyword>
<evidence type="ECO:0000256" key="3">
    <source>
        <dbReference type="ARBA" id="ARBA00022692"/>
    </source>
</evidence>
<evidence type="ECO:0000256" key="4">
    <source>
        <dbReference type="ARBA" id="ARBA00022989"/>
    </source>
</evidence>
<protein>
    <recommendedName>
        <fullName evidence="7">G-protein coupled receptors family 1 profile domain-containing protein</fullName>
    </recommendedName>
</protein>
<dbReference type="EMBL" id="JANEYF010002177">
    <property type="protein sequence ID" value="KAJ8950371.1"/>
    <property type="molecule type" value="Genomic_DNA"/>
</dbReference>
<evidence type="ECO:0000256" key="5">
    <source>
        <dbReference type="ARBA" id="ARBA00023136"/>
    </source>
</evidence>
<evidence type="ECO:0000256" key="2">
    <source>
        <dbReference type="ARBA" id="ARBA00010663"/>
    </source>
</evidence>
<feature type="domain" description="G-protein coupled receptors family 1 profile" evidence="7">
    <location>
        <begin position="1"/>
        <end position="97"/>
    </location>
</feature>
<accession>A0AAV8YGZ8</accession>
<feature type="transmembrane region" description="Helical" evidence="6">
    <location>
        <begin position="81"/>
        <end position="99"/>
    </location>
</feature>
<proteinExistence type="inferred from homology"/>
<gene>
    <name evidence="8" type="ORF">NQ314_007910</name>
</gene>
<evidence type="ECO:0000313" key="8">
    <source>
        <dbReference type="EMBL" id="KAJ8950371.1"/>
    </source>
</evidence>
<feature type="transmembrane region" description="Helical" evidence="6">
    <location>
        <begin position="41"/>
        <end position="61"/>
    </location>
</feature>
<dbReference type="PROSITE" id="PS50262">
    <property type="entry name" value="G_PROTEIN_RECEP_F1_2"/>
    <property type="match status" value="1"/>
</dbReference>
<name>A0AAV8YGZ8_9CUCU</name>
<evidence type="ECO:0000313" key="9">
    <source>
        <dbReference type="Proteomes" id="UP001162156"/>
    </source>
</evidence>
<evidence type="ECO:0000256" key="6">
    <source>
        <dbReference type="SAM" id="Phobius"/>
    </source>
</evidence>
<sequence>VVWELSRIRSQGRILVRRVSRSIISNRVGCSRYQTPEEVAFAKLMAIVCVIFIVCWAPQVISVPIAQFYPESRSSKTFTKLADILLCVYFTLDPFVYVLQNYMEGRCILPCCFFKRSMSSIPTTTTTLGTPTSVLLNPPSFTIPSNM</sequence>
<organism evidence="8 9">
    <name type="scientific">Rhamnusium bicolor</name>
    <dbReference type="NCBI Taxonomy" id="1586634"/>
    <lineage>
        <taxon>Eukaryota</taxon>
        <taxon>Metazoa</taxon>
        <taxon>Ecdysozoa</taxon>
        <taxon>Arthropoda</taxon>
        <taxon>Hexapoda</taxon>
        <taxon>Insecta</taxon>
        <taxon>Pterygota</taxon>
        <taxon>Neoptera</taxon>
        <taxon>Endopterygota</taxon>
        <taxon>Coleoptera</taxon>
        <taxon>Polyphaga</taxon>
        <taxon>Cucujiformia</taxon>
        <taxon>Chrysomeloidea</taxon>
        <taxon>Cerambycidae</taxon>
        <taxon>Lepturinae</taxon>
        <taxon>Rhagiini</taxon>
        <taxon>Rhamnusium</taxon>
    </lineage>
</organism>
<evidence type="ECO:0000259" key="7">
    <source>
        <dbReference type="PROSITE" id="PS50262"/>
    </source>
</evidence>
<comment type="subcellular location">
    <subcellularLocation>
        <location evidence="1">Membrane</location>
    </subcellularLocation>
</comment>
<dbReference type="InterPro" id="IPR000276">
    <property type="entry name" value="GPCR_Rhodpsn"/>
</dbReference>
<dbReference type="GO" id="GO:0016020">
    <property type="term" value="C:membrane"/>
    <property type="evidence" value="ECO:0007669"/>
    <property type="project" value="UniProtKB-SubCell"/>
</dbReference>
<feature type="non-terminal residue" evidence="8">
    <location>
        <position position="1"/>
    </location>
</feature>